<feature type="region of interest" description="Disordered" evidence="1">
    <location>
        <begin position="182"/>
        <end position="242"/>
    </location>
</feature>
<dbReference type="InterPro" id="IPR052953">
    <property type="entry name" value="Ser-rich/MCO-related"/>
</dbReference>
<dbReference type="AlphaFoldDB" id="A0A1B5L5M4"/>
<dbReference type="Proteomes" id="UP000054053">
    <property type="component" value="Unassembled WGS sequence"/>
</dbReference>
<dbReference type="SUPFAM" id="SSF49503">
    <property type="entry name" value="Cupredoxins"/>
    <property type="match status" value="1"/>
</dbReference>
<gene>
    <name evidence="2" type="ORF">UVI_02042230</name>
</gene>
<dbReference type="InterPro" id="IPR008972">
    <property type="entry name" value="Cupredoxin"/>
</dbReference>
<proteinExistence type="predicted"/>
<evidence type="ECO:0000256" key="1">
    <source>
        <dbReference type="SAM" id="MobiDB-lite"/>
    </source>
</evidence>
<feature type="compositionally biased region" description="Polar residues" evidence="1">
    <location>
        <begin position="212"/>
        <end position="224"/>
    </location>
</feature>
<comment type="caution">
    <text evidence="2">The sequence shown here is derived from an EMBL/GenBank/DDBJ whole genome shotgun (WGS) entry which is preliminary data.</text>
</comment>
<evidence type="ECO:0000313" key="3">
    <source>
        <dbReference type="Proteomes" id="UP000054053"/>
    </source>
</evidence>
<evidence type="ECO:0008006" key="4">
    <source>
        <dbReference type="Google" id="ProtNLM"/>
    </source>
</evidence>
<dbReference type="PANTHER" id="PTHR34883">
    <property type="entry name" value="SERINE-RICH PROTEIN, PUTATIVE-RELATED-RELATED"/>
    <property type="match status" value="1"/>
</dbReference>
<evidence type="ECO:0000313" key="2">
    <source>
        <dbReference type="EMBL" id="GAO18463.1"/>
    </source>
</evidence>
<sequence length="293" mass="29091">MSGYRISPNALSEVIIIWVNLGNGSPVTTVNQAMTVTKTVTAGPGGAVTPLPGYGASTTAAAPAKCATHTVKVGGPGVLTFQPSELNNIPVGDIVVFEFFAQNHTVTQSSFNIPCKALAGGMDSGFLANPNNTVSPPPQVAMQVMTAKPLCHCGKGMVFSINPTADKTHAMFRELAIAQNGTGSATPVSGGKSSVAPPVQAPQQTPDGGQRCSGTSVAGPQSSVAPPGPAPQQTPYGEQGGSGLTYGKGTVGADGSCTCVVACSAGSFPAVQPQGVGACGGMAGSLPVMDSMS</sequence>
<feature type="compositionally biased region" description="Low complexity" evidence="1">
    <location>
        <begin position="193"/>
        <end position="204"/>
    </location>
</feature>
<accession>A0A1B5L5M4</accession>
<dbReference type="PANTHER" id="PTHR34883:SF4">
    <property type="entry name" value="CUPREDOXIN"/>
    <property type="match status" value="1"/>
</dbReference>
<dbReference type="Gene3D" id="2.60.40.420">
    <property type="entry name" value="Cupredoxins - blue copper proteins"/>
    <property type="match status" value="1"/>
</dbReference>
<protein>
    <recommendedName>
        <fullName evidence="4">Cupredoxin</fullName>
    </recommendedName>
</protein>
<organism evidence="2 3">
    <name type="scientific">Ustilaginoidea virens</name>
    <name type="common">Rice false smut fungus</name>
    <name type="synonym">Villosiclava virens</name>
    <dbReference type="NCBI Taxonomy" id="1159556"/>
    <lineage>
        <taxon>Eukaryota</taxon>
        <taxon>Fungi</taxon>
        <taxon>Dikarya</taxon>
        <taxon>Ascomycota</taxon>
        <taxon>Pezizomycotina</taxon>
        <taxon>Sordariomycetes</taxon>
        <taxon>Hypocreomycetidae</taxon>
        <taxon>Hypocreales</taxon>
        <taxon>Clavicipitaceae</taxon>
        <taxon>Ustilaginoidea</taxon>
    </lineage>
</organism>
<reference evidence="3" key="1">
    <citation type="journal article" date="2016" name="Genome Announc.">
        <title>Genome sequence of Ustilaginoidea virens IPU010, a rice pathogenic fungus causing false smut.</title>
        <authorList>
            <person name="Kumagai T."/>
            <person name="Ishii T."/>
            <person name="Terai G."/>
            <person name="Umemura M."/>
            <person name="Machida M."/>
            <person name="Asai K."/>
        </authorList>
    </citation>
    <scope>NUCLEOTIDE SEQUENCE [LARGE SCALE GENOMIC DNA]</scope>
    <source>
        <strain evidence="3">IPU010</strain>
    </source>
</reference>
<name>A0A1B5L5M4_USTVR</name>
<dbReference type="EMBL" id="BBTG02000024">
    <property type="protein sequence ID" value="GAO18463.1"/>
    <property type="molecule type" value="Genomic_DNA"/>
</dbReference>